<evidence type="ECO:0000313" key="5">
    <source>
        <dbReference type="Proteomes" id="UP000592181"/>
    </source>
</evidence>
<dbReference type="EMBL" id="JACBZX010000001">
    <property type="protein sequence ID" value="NYG37940.1"/>
    <property type="molecule type" value="Genomic_DNA"/>
</dbReference>
<feature type="compositionally biased region" description="Acidic residues" evidence="1">
    <location>
        <begin position="201"/>
        <end position="211"/>
    </location>
</feature>
<proteinExistence type="predicted"/>
<dbReference type="AlphaFoldDB" id="A0A852X8X6"/>
<reference evidence="4 5" key="1">
    <citation type="submission" date="2020-07" db="EMBL/GenBank/DDBJ databases">
        <title>Sequencing the genomes of 1000 actinobacteria strains.</title>
        <authorList>
            <person name="Klenk H.-P."/>
        </authorList>
    </citation>
    <scope>NUCLEOTIDE SEQUENCE [LARGE SCALE GENOMIC DNA]</scope>
    <source>
        <strain evidence="4 5">DSM 24723</strain>
    </source>
</reference>
<dbReference type="SUPFAM" id="SSF74853">
    <property type="entry name" value="Lamin A/C globular tail domain"/>
    <property type="match status" value="1"/>
</dbReference>
<dbReference type="CDD" id="cd04486">
    <property type="entry name" value="YhcR_OBF_like"/>
    <property type="match status" value="1"/>
</dbReference>
<dbReference type="PANTHER" id="PTHR42834">
    <property type="entry name" value="ENDONUCLEASE/EXONUCLEASE/PHOSPHATASE FAMILY PROTEIN (AFU_ORTHOLOGUE AFUA_3G09210)"/>
    <property type="match status" value="1"/>
</dbReference>
<feature type="region of interest" description="Disordered" evidence="1">
    <location>
        <begin position="104"/>
        <end position="123"/>
    </location>
</feature>
<feature type="chain" id="PRO_5032548720" description="LTD domain-containing protein" evidence="2">
    <location>
        <begin position="31"/>
        <end position="806"/>
    </location>
</feature>
<feature type="signal peptide" evidence="2">
    <location>
        <begin position="1"/>
        <end position="30"/>
    </location>
</feature>
<keyword evidence="5" id="KW-1185">Reference proteome</keyword>
<dbReference type="InterPro" id="IPR005135">
    <property type="entry name" value="Endo/exonuclease/phosphatase"/>
</dbReference>
<keyword evidence="2" id="KW-0732">Signal</keyword>
<accession>A0A852X8X6</accession>
<dbReference type="RefSeq" id="WP_179463227.1">
    <property type="nucleotide sequence ID" value="NZ_JACBZX010000001.1"/>
</dbReference>
<comment type="caution">
    <text evidence="4">The sequence shown here is derived from an EMBL/GenBank/DDBJ whole genome shotgun (WGS) entry which is preliminary data.</text>
</comment>
<dbReference type="InterPro" id="IPR001322">
    <property type="entry name" value="Lamin_tail_dom"/>
</dbReference>
<dbReference type="PANTHER" id="PTHR42834:SF1">
    <property type="entry name" value="ENDONUCLEASE_EXONUCLEASE_PHOSPHATASE FAMILY PROTEIN (AFU_ORTHOLOGUE AFUA_3G09210)"/>
    <property type="match status" value="1"/>
</dbReference>
<protein>
    <recommendedName>
        <fullName evidence="3">LTD domain-containing protein</fullName>
    </recommendedName>
</protein>
<evidence type="ECO:0000259" key="3">
    <source>
        <dbReference type="PROSITE" id="PS51841"/>
    </source>
</evidence>
<dbReference type="Pfam" id="PF00932">
    <property type="entry name" value="LTD"/>
    <property type="match status" value="1"/>
</dbReference>
<evidence type="ECO:0000256" key="2">
    <source>
        <dbReference type="SAM" id="SignalP"/>
    </source>
</evidence>
<dbReference type="PROSITE" id="PS51318">
    <property type="entry name" value="TAT"/>
    <property type="match status" value="1"/>
</dbReference>
<dbReference type="SUPFAM" id="SSF56219">
    <property type="entry name" value="DNase I-like"/>
    <property type="match status" value="1"/>
</dbReference>
<name>A0A852X8X6_9MICO</name>
<dbReference type="GO" id="GO:0003824">
    <property type="term" value="F:catalytic activity"/>
    <property type="evidence" value="ECO:0007669"/>
    <property type="project" value="InterPro"/>
</dbReference>
<feature type="region of interest" description="Disordered" evidence="1">
    <location>
        <begin position="181"/>
        <end position="211"/>
    </location>
</feature>
<dbReference type="InterPro" id="IPR036691">
    <property type="entry name" value="Endo/exonu/phosph_ase_sf"/>
</dbReference>
<dbReference type="InterPro" id="IPR006311">
    <property type="entry name" value="TAT_signal"/>
</dbReference>
<dbReference type="PROSITE" id="PS51841">
    <property type="entry name" value="LTD"/>
    <property type="match status" value="1"/>
</dbReference>
<feature type="compositionally biased region" description="Polar residues" evidence="1">
    <location>
        <begin position="188"/>
        <end position="197"/>
    </location>
</feature>
<feature type="domain" description="LTD" evidence="3">
    <location>
        <begin position="20"/>
        <end position="148"/>
    </location>
</feature>
<dbReference type="Gene3D" id="2.60.40.1260">
    <property type="entry name" value="Lamin Tail domain"/>
    <property type="match status" value="1"/>
</dbReference>
<dbReference type="Pfam" id="PF03372">
    <property type="entry name" value="Exo_endo_phos"/>
    <property type="match status" value="1"/>
</dbReference>
<gene>
    <name evidence="4" type="ORF">BJY28_002409</name>
</gene>
<organism evidence="4 5">
    <name type="scientific">Janibacter alkaliphilus</name>
    <dbReference type="NCBI Taxonomy" id="1069963"/>
    <lineage>
        <taxon>Bacteria</taxon>
        <taxon>Bacillati</taxon>
        <taxon>Actinomycetota</taxon>
        <taxon>Actinomycetes</taxon>
        <taxon>Micrococcales</taxon>
        <taxon>Intrasporangiaceae</taxon>
        <taxon>Janibacter</taxon>
    </lineage>
</organism>
<dbReference type="Proteomes" id="UP000592181">
    <property type="component" value="Unassembled WGS sequence"/>
</dbReference>
<dbReference type="Gene3D" id="3.60.10.10">
    <property type="entry name" value="Endonuclease/exonuclease/phosphatase"/>
    <property type="match status" value="1"/>
</dbReference>
<evidence type="ECO:0000256" key="1">
    <source>
        <dbReference type="SAM" id="MobiDB-lite"/>
    </source>
</evidence>
<dbReference type="InterPro" id="IPR036415">
    <property type="entry name" value="Lamin_tail_dom_sf"/>
</dbReference>
<sequence length="806" mass="84533">MPRRTRALAAIAAAPLALTAALAIAPAASAASDDVLIAEVYGGGGNSGAPLRSDFVELANRSGEDVDLTGWSLAYYSANGTSAQATPLSGTIDAGGRYLVKQADGSNTSAPALPTPDATDDVRMSSSGARVVLHDPDGGEVDLLGWGGASTFEGSPAGSTSSTTSVARRDVCVDTDNNAGDFVVGAPTPQNGTTAPTTCEDGGDPEPDEPETVADIQGAHHLSPLDGQRVNDVDGVVTAVSRTGFWMQSLAPDDDEATSEGLLVYTRTAPDVAVGDRVSVDGAVDEYRPGGSSGWDNLTTTEIVGPQVTVTGTADVPDPVVLGEDRSAPPQTIEAEEVGSVEYAESAFRPERDAIDLYESLEGMHLGVRDATAVGPTNSYGELPVVPGGEVEATRTAWDGVVYGGYDRPNAMRVILDDHLTGSLPDANQGDTLPGLTTGVLDHDFANFKLHVLAEPTISTGPAEREVTTPERAQELSVAAFNVENLAPSNPQEKFDRLAGQVVTNLRSPDVIAVEEVQDASGPTDDGTVDSTATTDRLIAAIEAQGGPTYTAHWVNPADKADGGQPGGNIRNVMLVREGRGLDVVERDGGDPGRAAEVTTTASGRPALTTSPGRIAPDAAAFAGSRKPLVTELRYRGETVFVVAVHLSSKGGDDPLFGRWQQPVRSSEEDRHAQAREVRGFVDDLLAADPEANVVVAGDVNDFEFSETTDILVGSGRTAMTDLPRTLPASERWTYVYDGNSQVLDHILISPALTRPERSAAGPRGGWRPPWQRSSYRYDIVHTNAAFHDQDSDHDPQVVRLTLPRG</sequence>
<evidence type="ECO:0000313" key="4">
    <source>
        <dbReference type="EMBL" id="NYG37940.1"/>
    </source>
</evidence>